<dbReference type="eggNOG" id="KOG1187">
    <property type="taxonomic scope" value="Eukaryota"/>
</dbReference>
<dbReference type="EnsemblPlants" id="KRH00547">
    <property type="protein sequence ID" value="KRH00547"/>
    <property type="gene ID" value="GLYMA_18G219800"/>
</dbReference>
<dbReference type="SUPFAM" id="SSF56112">
    <property type="entry name" value="Protein kinase-like (PK-like)"/>
    <property type="match status" value="1"/>
</dbReference>
<evidence type="ECO:0000256" key="16">
    <source>
        <dbReference type="SAM" id="SignalP"/>
    </source>
</evidence>
<dbReference type="CDD" id="cd23509">
    <property type="entry name" value="Gnk2-like"/>
    <property type="match status" value="4"/>
</dbReference>
<reference evidence="20" key="2">
    <citation type="submission" date="2018-02" db="UniProtKB">
        <authorList>
            <consortium name="EnsemblPlants"/>
        </authorList>
    </citation>
    <scope>IDENTIFICATION</scope>
    <source>
        <strain evidence="20">Williams 82</strain>
    </source>
</reference>
<comment type="subcellular location">
    <subcellularLocation>
        <location evidence="1">Membrane</location>
        <topology evidence="1">Single-pass membrane protein</topology>
    </subcellularLocation>
</comment>
<keyword evidence="8" id="KW-0418">Kinase</keyword>
<evidence type="ECO:0000313" key="19">
    <source>
        <dbReference type="EMBL" id="KRH00547.1"/>
    </source>
</evidence>
<dbReference type="RefSeq" id="XP_006602745.1">
    <property type="nucleotide sequence ID" value="XM_006602682.4"/>
</dbReference>
<proteinExistence type="predicted"/>
<feature type="domain" description="Gnk2-homologous" evidence="18">
    <location>
        <begin position="25"/>
        <end position="126"/>
    </location>
</feature>
<evidence type="ECO:0000313" key="20">
    <source>
        <dbReference type="EnsemblPlants" id="KRH00547"/>
    </source>
</evidence>
<evidence type="ECO:0000256" key="1">
    <source>
        <dbReference type="ARBA" id="ARBA00004167"/>
    </source>
</evidence>
<feature type="domain" description="Protein kinase" evidence="17">
    <location>
        <begin position="587"/>
        <end position="865"/>
    </location>
</feature>
<dbReference type="Gene3D" id="1.10.510.10">
    <property type="entry name" value="Transferase(Phosphotransferase) domain 1"/>
    <property type="match status" value="1"/>
</dbReference>
<evidence type="ECO:0000256" key="13">
    <source>
        <dbReference type="ARBA" id="ARBA00023180"/>
    </source>
</evidence>
<feature type="domain" description="Gnk2-homologous" evidence="18">
    <location>
        <begin position="269"/>
        <end position="378"/>
    </location>
</feature>
<feature type="chain" id="PRO_5014579267" evidence="16">
    <location>
        <begin position="24"/>
        <end position="915"/>
    </location>
</feature>
<keyword evidence="6" id="KW-0677">Repeat</keyword>
<reference evidence="19" key="3">
    <citation type="submission" date="2018-07" db="EMBL/GenBank/DDBJ databases">
        <title>WGS assembly of Glycine max.</title>
        <authorList>
            <person name="Schmutz J."/>
            <person name="Cannon S."/>
            <person name="Schlueter J."/>
            <person name="Ma J."/>
            <person name="Mitros T."/>
            <person name="Nelson W."/>
            <person name="Hyten D."/>
            <person name="Song Q."/>
            <person name="Thelen J."/>
            <person name="Cheng J."/>
            <person name="Xu D."/>
            <person name="Hellsten U."/>
            <person name="May G."/>
            <person name="Yu Y."/>
            <person name="Sakurai T."/>
            <person name="Umezawa T."/>
            <person name="Bhattacharyya M."/>
            <person name="Sandhu D."/>
            <person name="Valliyodan B."/>
            <person name="Lindquist E."/>
            <person name="Peto M."/>
            <person name="Grant D."/>
            <person name="Shu S."/>
            <person name="Goodstein D."/>
            <person name="Barry K."/>
            <person name="Futrell-Griggs M."/>
            <person name="Abernathy B."/>
            <person name="Du J."/>
            <person name="Tian Z."/>
            <person name="Zhu L."/>
            <person name="Gill N."/>
            <person name="Joshi T."/>
            <person name="Libault M."/>
            <person name="Sethuraman A."/>
            <person name="Zhang X."/>
            <person name="Shinozaki K."/>
            <person name="Nguyen H."/>
            <person name="Wing R."/>
            <person name="Cregan P."/>
            <person name="Specht J."/>
            <person name="Grimwood J."/>
            <person name="Rokhsar D."/>
            <person name="Stacey G."/>
            <person name="Shoemaker R."/>
            <person name="Jackson S."/>
        </authorList>
    </citation>
    <scope>NUCLEOTIDE SEQUENCE</scope>
    <source>
        <tissue evidence="19">Callus</tissue>
    </source>
</reference>
<name>I1N3D9_SOYBN</name>
<dbReference type="ExpressionAtlas" id="I1N3D9">
    <property type="expression patterns" value="baseline"/>
</dbReference>
<dbReference type="InterPro" id="IPR000719">
    <property type="entry name" value="Prot_kinase_dom"/>
</dbReference>
<evidence type="ECO:0000256" key="15">
    <source>
        <dbReference type="SAM" id="Phobius"/>
    </source>
</evidence>
<dbReference type="InterPro" id="IPR011009">
    <property type="entry name" value="Kinase-like_dom_sf"/>
</dbReference>
<dbReference type="GO" id="GO:0042742">
    <property type="term" value="P:defense response to bacterium"/>
    <property type="evidence" value="ECO:0000318"/>
    <property type="project" value="GO_Central"/>
</dbReference>
<keyword evidence="13" id="KW-0325">Glycoprotein</keyword>
<feature type="signal peptide" evidence="16">
    <location>
        <begin position="1"/>
        <end position="23"/>
    </location>
</feature>
<protein>
    <submittedName>
        <fullName evidence="19 20">Uncharacterized protein</fullName>
    </submittedName>
</protein>
<dbReference type="GO" id="GO:0007165">
    <property type="term" value="P:signal transduction"/>
    <property type="evidence" value="ECO:0000318"/>
    <property type="project" value="GO_Central"/>
</dbReference>
<dbReference type="PANTHER" id="PTHR27002">
    <property type="entry name" value="RECEPTOR-LIKE SERINE/THREONINE-PROTEIN KINASE SD1-8"/>
    <property type="match status" value="1"/>
</dbReference>
<evidence type="ECO:0000256" key="11">
    <source>
        <dbReference type="ARBA" id="ARBA00023136"/>
    </source>
</evidence>
<reference evidence="19 20" key="1">
    <citation type="journal article" date="2010" name="Nature">
        <title>Genome sequence of the palaeopolyploid soybean.</title>
        <authorList>
            <person name="Schmutz J."/>
            <person name="Cannon S.B."/>
            <person name="Schlueter J."/>
            <person name="Ma J."/>
            <person name="Mitros T."/>
            <person name="Nelson W."/>
            <person name="Hyten D.L."/>
            <person name="Song Q."/>
            <person name="Thelen J.J."/>
            <person name="Cheng J."/>
            <person name="Xu D."/>
            <person name="Hellsten U."/>
            <person name="May G.D."/>
            <person name="Yu Y."/>
            <person name="Sakurai T."/>
            <person name="Umezawa T."/>
            <person name="Bhattacharyya M.K."/>
            <person name="Sandhu D."/>
            <person name="Valliyodan B."/>
            <person name="Lindquist E."/>
            <person name="Peto M."/>
            <person name="Grant D."/>
            <person name="Shu S."/>
            <person name="Goodstein D."/>
            <person name="Barry K."/>
            <person name="Futrell-Griggs M."/>
            <person name="Abernathy B."/>
            <person name="Du J."/>
            <person name="Tian Z."/>
            <person name="Zhu L."/>
            <person name="Gill N."/>
            <person name="Joshi T."/>
            <person name="Libault M."/>
            <person name="Sethuraman A."/>
            <person name="Zhang X.-C."/>
            <person name="Shinozaki K."/>
            <person name="Nguyen H.T."/>
            <person name="Wing R.A."/>
            <person name="Cregan P."/>
            <person name="Specht J."/>
            <person name="Grimwood J."/>
            <person name="Rokhsar D."/>
            <person name="Stacey G."/>
            <person name="Shoemaker R.C."/>
            <person name="Jackson S.A."/>
        </authorList>
    </citation>
    <scope>NUCLEOTIDE SEQUENCE [LARGE SCALE GENOMIC DNA]</scope>
    <source>
        <strain evidence="20">cv. Williams 82</strain>
        <tissue evidence="19">Callus</tissue>
    </source>
</reference>
<evidence type="ECO:0000259" key="18">
    <source>
        <dbReference type="PROSITE" id="PS51473"/>
    </source>
</evidence>
<keyword evidence="10 15" id="KW-1133">Transmembrane helix</keyword>
<feature type="transmembrane region" description="Helical" evidence="15">
    <location>
        <begin position="529"/>
        <end position="548"/>
    </location>
</feature>
<dbReference type="FunFam" id="3.30.430.20:FF:000012">
    <property type="entry name" value="Cysteine-rich receptor-like protein kinase 25"/>
    <property type="match status" value="2"/>
</dbReference>
<keyword evidence="9 14" id="KW-0067">ATP-binding</keyword>
<evidence type="ECO:0000256" key="6">
    <source>
        <dbReference type="ARBA" id="ARBA00022737"/>
    </source>
</evidence>
<keyword evidence="3" id="KW-0808">Transferase</keyword>
<keyword evidence="4 15" id="KW-0812">Transmembrane</keyword>
<dbReference type="PANTHER" id="PTHR27002:SF847">
    <property type="entry name" value="CYSTEINE-RICH RECEPTOR-KINASE-LIKE PROTEIN"/>
    <property type="match status" value="1"/>
</dbReference>
<evidence type="ECO:0000256" key="14">
    <source>
        <dbReference type="PROSITE-ProRule" id="PRU10141"/>
    </source>
</evidence>
<dbReference type="GeneID" id="100806248"/>
<evidence type="ECO:0000256" key="10">
    <source>
        <dbReference type="ARBA" id="ARBA00022989"/>
    </source>
</evidence>
<dbReference type="GO" id="GO:0005524">
    <property type="term" value="F:ATP binding"/>
    <property type="evidence" value="ECO:0007669"/>
    <property type="project" value="UniProtKB-UniRule"/>
</dbReference>
<keyword evidence="2" id="KW-0723">Serine/threonine-protein kinase</keyword>
<keyword evidence="11 15" id="KW-0472">Membrane</keyword>
<dbReference type="GO" id="GO:0004674">
    <property type="term" value="F:protein serine/threonine kinase activity"/>
    <property type="evidence" value="ECO:0000318"/>
    <property type="project" value="GO_Central"/>
</dbReference>
<evidence type="ECO:0000256" key="9">
    <source>
        <dbReference type="ARBA" id="ARBA00022840"/>
    </source>
</evidence>
<accession>I1N3D9</accession>
<dbReference type="FunFam" id="1.10.510.10:FF:000129">
    <property type="entry name" value="cysteine-rich receptor-like protein kinase 10"/>
    <property type="match status" value="1"/>
</dbReference>
<organism evidence="19">
    <name type="scientific">Glycine max</name>
    <name type="common">Soybean</name>
    <name type="synonym">Glycine hispida</name>
    <dbReference type="NCBI Taxonomy" id="3847"/>
    <lineage>
        <taxon>Eukaryota</taxon>
        <taxon>Viridiplantae</taxon>
        <taxon>Streptophyta</taxon>
        <taxon>Embryophyta</taxon>
        <taxon>Tracheophyta</taxon>
        <taxon>Spermatophyta</taxon>
        <taxon>Magnoliopsida</taxon>
        <taxon>eudicotyledons</taxon>
        <taxon>Gunneridae</taxon>
        <taxon>Pentapetalae</taxon>
        <taxon>rosids</taxon>
        <taxon>fabids</taxon>
        <taxon>Fabales</taxon>
        <taxon>Fabaceae</taxon>
        <taxon>Papilionoideae</taxon>
        <taxon>50 kb inversion clade</taxon>
        <taxon>NPAAA clade</taxon>
        <taxon>indigoferoid/millettioid clade</taxon>
        <taxon>Phaseoleae</taxon>
        <taxon>Glycine</taxon>
        <taxon>Glycine subgen. Soja</taxon>
    </lineage>
</organism>
<dbReference type="InterPro" id="IPR001245">
    <property type="entry name" value="Ser-Thr/Tyr_kinase_cat_dom"/>
</dbReference>
<dbReference type="InterPro" id="IPR038408">
    <property type="entry name" value="GNK2_sf"/>
</dbReference>
<evidence type="ECO:0000256" key="8">
    <source>
        <dbReference type="ARBA" id="ARBA00022777"/>
    </source>
</evidence>
<dbReference type="OrthoDB" id="10378939at2759"/>
<dbReference type="InterPro" id="IPR017441">
    <property type="entry name" value="Protein_kinase_ATP_BS"/>
</dbReference>
<dbReference type="Gene3D" id="3.30.430.20">
    <property type="entry name" value="Gnk2 domain, C-X8-C-X2-C motif"/>
    <property type="match status" value="4"/>
</dbReference>
<keyword evidence="21" id="KW-1185">Reference proteome</keyword>
<sequence length="915" mass="103416">MASSNSFNLLFLYIFFNFTTTKAQVSPIIMYPFCQDTTTNTTYQANLKTLLSSLVSNAIFNRFYNDTIQNTVFGLFMCRGDVSHILCQQCVQNATNKLSSYPQCSVSKQAVTYYDECMVRYSNASFFSTLTTEPSVREFNKANISSNETIFTSLLSDTMNQTIHAATNPMTWGSNYYAARHANVSDIQTLYCVAQCTMDLSRQDCATCLANATTTLLLLYEEKQGGRVLYPSCNVRFELYPFYQETKNSLDSNGLGGLVPETRYEYPLSDPKYSGYISHNCSSNLAILQNDDVSFKPYTNLTTLFSYLISNATDGAEFQMQVGNLYGLFMCRGDVDNRAVCGECVRNASERVVSECRFANEGVIWFEYCLVRFSDRDFFSVVERNPRFQKLNVTNHDERDDENSFTSTVSNKLAWMESQTGGSGSRYRNATVALNQIQTLYIVAQCTRDLSSDDCEVCLSDVVSAIPWRRLGSVGGRVLYPSCFLRFEQFQFLNHWMAPSLSPSPLPPSPPSTPQRPEIRSSSRTTVSIVVPVIIISVILFSFGCYFIRTKAKNYKTILKENFGAESTNVEPLQFDLVIIKAATNNFSDENKIGKGGFGEVYKGILTDGRHIAVKRLSKTSRQGAQEFRNEVLLIAKLQHRNLVEFIGFCLDEEEKILIYEYVSNKSLDYFLFGTQLQKVFNWSERYTIIGGIARGILYLHEYSRLKVIHRDLKPSNILLDENMNPKISDFGLARIVEIDQQEGSTNRIIGTYGYMSPEYAMFGQFSEKSDVYSFGVMILEIITGRKNVGSYESYGVVDGLLSFVWRQWTDQTPLNILDPKLRGDYSKIEVIKCIQIGLLCVQENPDARPSMLAIASYLSNHSIELPPPLEPAIFILNSKMNPQIVTHESSSSQSAKNSTPLSINEMTISDFYPR</sequence>
<keyword evidence="5 16" id="KW-0732">Signal</keyword>
<dbReference type="OMA" id="CEDNTTN"/>
<dbReference type="CDD" id="cd14066">
    <property type="entry name" value="STKc_IRAK"/>
    <property type="match status" value="1"/>
</dbReference>
<evidence type="ECO:0000256" key="4">
    <source>
        <dbReference type="ARBA" id="ARBA00022692"/>
    </source>
</evidence>
<dbReference type="InterPro" id="IPR002902">
    <property type="entry name" value="GNK2"/>
</dbReference>
<dbReference type="KEGG" id="gmx:100806248"/>
<evidence type="ECO:0000256" key="5">
    <source>
        <dbReference type="ARBA" id="ARBA00022729"/>
    </source>
</evidence>
<evidence type="ECO:0000256" key="12">
    <source>
        <dbReference type="ARBA" id="ARBA00023170"/>
    </source>
</evidence>
<dbReference type="PaxDb" id="3847-GLYMA18G45190.1"/>
<evidence type="ECO:0000256" key="3">
    <source>
        <dbReference type="ARBA" id="ARBA00022679"/>
    </source>
</evidence>
<evidence type="ECO:0000256" key="7">
    <source>
        <dbReference type="ARBA" id="ARBA00022741"/>
    </source>
</evidence>
<dbReference type="PROSITE" id="PS00108">
    <property type="entry name" value="PROTEIN_KINASE_ST"/>
    <property type="match status" value="1"/>
</dbReference>
<dbReference type="Proteomes" id="UP000008827">
    <property type="component" value="Chromosome 18"/>
</dbReference>
<dbReference type="InterPro" id="IPR008271">
    <property type="entry name" value="Ser/Thr_kinase_AS"/>
</dbReference>
<dbReference type="HOGENOM" id="CLU_000288_35_1_1"/>
<dbReference type="GO" id="GO:0009626">
    <property type="term" value="P:plant-type hypersensitive response"/>
    <property type="evidence" value="ECO:0000318"/>
    <property type="project" value="GO_Central"/>
</dbReference>
<evidence type="ECO:0000313" key="21">
    <source>
        <dbReference type="Proteomes" id="UP000008827"/>
    </source>
</evidence>
<dbReference type="PROSITE" id="PS51473">
    <property type="entry name" value="GNK2"/>
    <property type="match status" value="4"/>
</dbReference>
<evidence type="ECO:0000256" key="2">
    <source>
        <dbReference type="ARBA" id="ARBA00022527"/>
    </source>
</evidence>
<dbReference type="Gene3D" id="3.30.200.20">
    <property type="entry name" value="Phosphorylase Kinase, domain 1"/>
    <property type="match status" value="1"/>
</dbReference>
<dbReference type="AlphaFoldDB" id="I1N3D9"/>
<keyword evidence="12" id="KW-0675">Receptor</keyword>
<dbReference type="PROSITE" id="PS00107">
    <property type="entry name" value="PROTEIN_KINASE_ATP"/>
    <property type="match status" value="1"/>
</dbReference>
<gene>
    <name evidence="20" type="primary">CRK61</name>
    <name evidence="19" type="ORF">GLYMA_18G219800</name>
</gene>
<dbReference type="FunFam" id="3.30.200.20:FF:000727">
    <property type="entry name" value="Cysteine-rich RLK (RECEPTOR-like protein kinase) 23"/>
    <property type="match status" value="1"/>
</dbReference>
<dbReference type="SMR" id="I1N3D9"/>
<feature type="domain" description="Gnk2-homologous" evidence="18">
    <location>
        <begin position="132"/>
        <end position="242"/>
    </location>
</feature>
<dbReference type="Gramene" id="KRH00547">
    <property type="protein sequence ID" value="KRH00547"/>
    <property type="gene ID" value="GLYMA_18G219800"/>
</dbReference>
<dbReference type="Pfam" id="PF07714">
    <property type="entry name" value="PK_Tyr_Ser-Thr"/>
    <property type="match status" value="1"/>
</dbReference>
<dbReference type="PROSITE" id="PS50011">
    <property type="entry name" value="PROTEIN_KINASE_DOM"/>
    <property type="match status" value="1"/>
</dbReference>
<feature type="binding site" evidence="14">
    <location>
        <position position="615"/>
    </location>
    <ligand>
        <name>ATP</name>
        <dbReference type="ChEBI" id="CHEBI:30616"/>
    </ligand>
</feature>
<dbReference type="EMBL" id="CM000851">
    <property type="protein sequence ID" value="KRH00547.1"/>
    <property type="molecule type" value="Genomic_DNA"/>
</dbReference>
<evidence type="ECO:0000259" key="17">
    <source>
        <dbReference type="PROSITE" id="PS50011"/>
    </source>
</evidence>
<dbReference type="GO" id="GO:0005886">
    <property type="term" value="C:plasma membrane"/>
    <property type="evidence" value="ECO:0000318"/>
    <property type="project" value="GO_Central"/>
</dbReference>
<dbReference type="Pfam" id="PF01657">
    <property type="entry name" value="Stress-antifung"/>
    <property type="match status" value="4"/>
</dbReference>
<dbReference type="SMART" id="SM00220">
    <property type="entry name" value="S_TKc"/>
    <property type="match status" value="1"/>
</dbReference>
<feature type="domain" description="Gnk2-homologous" evidence="18">
    <location>
        <begin position="387"/>
        <end position="492"/>
    </location>
</feature>
<keyword evidence="7 14" id="KW-0547">Nucleotide-binding</keyword>